<keyword evidence="1" id="KW-0175">Coiled coil</keyword>
<evidence type="ECO:0000256" key="2">
    <source>
        <dbReference type="SAM" id="MobiDB-lite"/>
    </source>
</evidence>
<dbReference type="Pfam" id="PF00622">
    <property type="entry name" value="SPRY"/>
    <property type="match status" value="1"/>
</dbReference>
<evidence type="ECO:0000256" key="1">
    <source>
        <dbReference type="SAM" id="Coils"/>
    </source>
</evidence>
<dbReference type="InterPro" id="IPR003879">
    <property type="entry name" value="Butyrophylin_SPRY"/>
</dbReference>
<name>A0A401Q3R6_SCYTO</name>
<dbReference type="InterPro" id="IPR050143">
    <property type="entry name" value="TRIM/RBCC"/>
</dbReference>
<evidence type="ECO:0000313" key="5">
    <source>
        <dbReference type="Proteomes" id="UP000288216"/>
    </source>
</evidence>
<evidence type="ECO:0000313" key="4">
    <source>
        <dbReference type="EMBL" id="GCB80067.1"/>
    </source>
</evidence>
<evidence type="ECO:0000259" key="3">
    <source>
        <dbReference type="PROSITE" id="PS50188"/>
    </source>
</evidence>
<feature type="compositionally biased region" description="Basic and acidic residues" evidence="2">
    <location>
        <begin position="11"/>
        <end position="29"/>
    </location>
</feature>
<dbReference type="InterPro" id="IPR003877">
    <property type="entry name" value="SPRY_dom"/>
</dbReference>
<dbReference type="InterPro" id="IPR013320">
    <property type="entry name" value="ConA-like_dom_sf"/>
</dbReference>
<dbReference type="SUPFAM" id="SSF49899">
    <property type="entry name" value="Concanavalin A-like lectins/glucanases"/>
    <property type="match status" value="1"/>
</dbReference>
<dbReference type="CDD" id="cd13733">
    <property type="entry name" value="SPRY_PRY_C-I_1"/>
    <property type="match status" value="1"/>
</dbReference>
<dbReference type="STRING" id="75743.A0A401Q3R6"/>
<keyword evidence="5" id="KW-1185">Reference proteome</keyword>
<dbReference type="Gene3D" id="2.60.120.920">
    <property type="match status" value="1"/>
</dbReference>
<feature type="domain" description="B30.2/SPRY" evidence="3">
    <location>
        <begin position="149"/>
        <end position="327"/>
    </location>
</feature>
<feature type="non-terminal residue" evidence="4">
    <location>
        <position position="1"/>
    </location>
</feature>
<proteinExistence type="predicted"/>
<reference evidence="4 5" key="1">
    <citation type="journal article" date="2018" name="Nat. Ecol. Evol.">
        <title>Shark genomes provide insights into elasmobranch evolution and the origin of vertebrates.</title>
        <authorList>
            <person name="Hara Y"/>
            <person name="Yamaguchi K"/>
            <person name="Onimaru K"/>
            <person name="Kadota M"/>
            <person name="Koyanagi M"/>
            <person name="Keeley SD"/>
            <person name="Tatsumi K"/>
            <person name="Tanaka K"/>
            <person name="Motone F"/>
            <person name="Kageyama Y"/>
            <person name="Nozu R"/>
            <person name="Adachi N"/>
            <person name="Nishimura O"/>
            <person name="Nakagawa R"/>
            <person name="Tanegashima C"/>
            <person name="Kiyatake I"/>
            <person name="Matsumoto R"/>
            <person name="Murakumo K"/>
            <person name="Nishida K"/>
            <person name="Terakita A"/>
            <person name="Kuratani S"/>
            <person name="Sato K"/>
            <person name="Hyodo S Kuraku.S."/>
        </authorList>
    </citation>
    <scope>NUCLEOTIDE SEQUENCE [LARGE SCALE GENOMIC DNA]</scope>
</reference>
<dbReference type="PANTHER" id="PTHR24103">
    <property type="entry name" value="E3 UBIQUITIN-PROTEIN LIGASE TRIM"/>
    <property type="match status" value="1"/>
</dbReference>
<comment type="caution">
    <text evidence="4">The sequence shown here is derived from an EMBL/GenBank/DDBJ whole genome shotgun (WGS) entry which is preliminary data.</text>
</comment>
<dbReference type="EMBL" id="BFAA01013533">
    <property type="protein sequence ID" value="GCB80067.1"/>
    <property type="molecule type" value="Genomic_DNA"/>
</dbReference>
<dbReference type="PRINTS" id="PR01407">
    <property type="entry name" value="BUTYPHLNCDUF"/>
</dbReference>
<dbReference type="AlphaFoldDB" id="A0A401Q3R6"/>
<feature type="coiled-coil region" evidence="1">
    <location>
        <begin position="65"/>
        <end position="99"/>
    </location>
</feature>
<dbReference type="SMART" id="SM00449">
    <property type="entry name" value="SPRY"/>
    <property type="match status" value="1"/>
</dbReference>
<protein>
    <recommendedName>
        <fullName evidence="3">B30.2/SPRY domain-containing protein</fullName>
    </recommendedName>
</protein>
<sequence length="327" mass="37631">DQLKLSLDSMENEKKDQSELKQQQERELSELEELTGSLEQDISAEFAKIHQYLEAKENHLIEQLRRQKQEDLQPMEENLRRIEEELASLKEKISNLCVDIEQQDSVAFLKELKRYRESYLDKEEDGEVAQRGEDVALLELPKGKYAGFQGPLLSPVWQGIKQIISPASPSKFSTTEHHKLVLSDQRSSVKITQTMLVSNNRERFSETLCSLGSQGFTSGKHYWELEVGDKTDWDLGVARESNNMNPDLTLGPEHDYWAVWLRNGNEYTAIESPSVPLTPRVYPRNIGVFLDYEGGQMTFYNADDMSVLHTFTDSFTENLVPYFRSAL</sequence>
<dbReference type="PROSITE" id="PS50188">
    <property type="entry name" value="B302_SPRY"/>
    <property type="match status" value="1"/>
</dbReference>
<dbReference type="OrthoDB" id="128536at2759"/>
<organism evidence="4 5">
    <name type="scientific">Scyliorhinus torazame</name>
    <name type="common">Cloudy catshark</name>
    <name type="synonym">Catulus torazame</name>
    <dbReference type="NCBI Taxonomy" id="75743"/>
    <lineage>
        <taxon>Eukaryota</taxon>
        <taxon>Metazoa</taxon>
        <taxon>Chordata</taxon>
        <taxon>Craniata</taxon>
        <taxon>Vertebrata</taxon>
        <taxon>Chondrichthyes</taxon>
        <taxon>Elasmobranchii</taxon>
        <taxon>Galeomorphii</taxon>
        <taxon>Galeoidea</taxon>
        <taxon>Carcharhiniformes</taxon>
        <taxon>Scyliorhinidae</taxon>
        <taxon>Scyliorhinus</taxon>
    </lineage>
</organism>
<dbReference type="InterPro" id="IPR043136">
    <property type="entry name" value="B30.2/SPRY_sf"/>
</dbReference>
<feature type="region of interest" description="Disordered" evidence="2">
    <location>
        <begin position="1"/>
        <end position="29"/>
    </location>
</feature>
<accession>A0A401Q3R6</accession>
<gene>
    <name evidence="4" type="ORF">scyTo_0018867</name>
</gene>
<dbReference type="Proteomes" id="UP000288216">
    <property type="component" value="Unassembled WGS sequence"/>
</dbReference>
<dbReference type="InterPro" id="IPR001870">
    <property type="entry name" value="B30.2/SPRY"/>
</dbReference>
<dbReference type="FunFam" id="2.60.120.920:FF:000004">
    <property type="entry name" value="Butyrophilin subfamily 1 member A1"/>
    <property type="match status" value="1"/>
</dbReference>